<reference evidence="4 5" key="1">
    <citation type="submission" date="2019-07" db="EMBL/GenBank/DDBJ databases">
        <authorList>
            <person name="Park Y.J."/>
            <person name="Jeong S.E."/>
            <person name="Jung H.S."/>
        </authorList>
    </citation>
    <scope>NUCLEOTIDE SEQUENCE [LARGE SCALE GENOMIC DNA]</scope>
    <source>
        <strain evidence="5">P16(2019)</strain>
    </source>
</reference>
<dbReference type="OrthoDB" id="5319888at2"/>
<dbReference type="PROSITE" id="PS51186">
    <property type="entry name" value="GNAT"/>
    <property type="match status" value="1"/>
</dbReference>
<sequence length="190" mass="22254">MIRFATETENEEDIRQINELTYSILETLDLASIRETPKERYLDFLASLFQKEGNRFSYHNFLLSELEGQIAAIAIVYHYEDAHYYDHNFSMQVAEWFNVEAPTIQPEAMENEFYIDSIAVAEDFRNQKIGSMLIEAIEEEAIGKGYTQLSLNVDKNNVKAKRLYDRFGFLLANEFQLYGHPYDHLIKDLT</sequence>
<evidence type="ECO:0000313" key="5">
    <source>
        <dbReference type="Proteomes" id="UP000318521"/>
    </source>
</evidence>
<dbReference type="GO" id="GO:0016747">
    <property type="term" value="F:acyltransferase activity, transferring groups other than amino-acyl groups"/>
    <property type="evidence" value="ECO:0007669"/>
    <property type="project" value="InterPro"/>
</dbReference>
<dbReference type="PANTHER" id="PTHR43420:SF47">
    <property type="entry name" value="N-ACETYLTRANSFERASE DOMAIN-CONTAINING PROTEIN"/>
    <property type="match status" value="1"/>
</dbReference>
<dbReference type="PANTHER" id="PTHR43420">
    <property type="entry name" value="ACETYLTRANSFERASE"/>
    <property type="match status" value="1"/>
</dbReference>
<gene>
    <name evidence="4" type="ORF">FN960_01000</name>
</gene>
<feature type="domain" description="N-acetyltransferase" evidence="3">
    <location>
        <begin position="20"/>
        <end position="190"/>
    </location>
</feature>
<protein>
    <submittedName>
        <fullName evidence="4">GNAT family N-acetyltransferase</fullName>
    </submittedName>
</protein>
<name>A0A554A3E3_9BACI</name>
<evidence type="ECO:0000256" key="1">
    <source>
        <dbReference type="ARBA" id="ARBA00022679"/>
    </source>
</evidence>
<proteinExistence type="predicted"/>
<dbReference type="CDD" id="cd04301">
    <property type="entry name" value="NAT_SF"/>
    <property type="match status" value="1"/>
</dbReference>
<dbReference type="SUPFAM" id="SSF55729">
    <property type="entry name" value="Acyl-CoA N-acyltransferases (Nat)"/>
    <property type="match status" value="1"/>
</dbReference>
<evidence type="ECO:0000259" key="3">
    <source>
        <dbReference type="PROSITE" id="PS51186"/>
    </source>
</evidence>
<dbReference type="AlphaFoldDB" id="A0A554A3E3"/>
<evidence type="ECO:0000256" key="2">
    <source>
        <dbReference type="ARBA" id="ARBA00023315"/>
    </source>
</evidence>
<dbReference type="Pfam" id="PF00583">
    <property type="entry name" value="Acetyltransf_1"/>
    <property type="match status" value="1"/>
</dbReference>
<dbReference type="Proteomes" id="UP000318521">
    <property type="component" value="Unassembled WGS sequence"/>
</dbReference>
<keyword evidence="2" id="KW-0012">Acyltransferase</keyword>
<keyword evidence="5" id="KW-1185">Reference proteome</keyword>
<accession>A0A554A3E3</accession>
<evidence type="ECO:0000313" key="4">
    <source>
        <dbReference type="EMBL" id="TSB48166.1"/>
    </source>
</evidence>
<dbReference type="Gene3D" id="3.40.630.30">
    <property type="match status" value="1"/>
</dbReference>
<keyword evidence="1 4" id="KW-0808">Transferase</keyword>
<organism evidence="4 5">
    <name type="scientific">Alkalicoccobacillus porphyridii</name>
    <dbReference type="NCBI Taxonomy" id="2597270"/>
    <lineage>
        <taxon>Bacteria</taxon>
        <taxon>Bacillati</taxon>
        <taxon>Bacillota</taxon>
        <taxon>Bacilli</taxon>
        <taxon>Bacillales</taxon>
        <taxon>Bacillaceae</taxon>
        <taxon>Alkalicoccobacillus</taxon>
    </lineage>
</organism>
<dbReference type="InterPro" id="IPR000182">
    <property type="entry name" value="GNAT_dom"/>
</dbReference>
<dbReference type="EMBL" id="VLXZ01000001">
    <property type="protein sequence ID" value="TSB48166.1"/>
    <property type="molecule type" value="Genomic_DNA"/>
</dbReference>
<comment type="caution">
    <text evidence="4">The sequence shown here is derived from an EMBL/GenBank/DDBJ whole genome shotgun (WGS) entry which is preliminary data.</text>
</comment>
<dbReference type="RefSeq" id="WP_143846511.1">
    <property type="nucleotide sequence ID" value="NZ_VLXZ01000001.1"/>
</dbReference>
<dbReference type="InterPro" id="IPR016181">
    <property type="entry name" value="Acyl_CoA_acyltransferase"/>
</dbReference>
<dbReference type="InterPro" id="IPR050680">
    <property type="entry name" value="YpeA/RimI_acetyltransf"/>
</dbReference>